<keyword evidence="7" id="KW-0833">Ubl conjugation pathway</keyword>
<keyword evidence="4" id="KW-0479">Metal-binding</keyword>
<keyword evidence="5" id="KW-0677">Repeat</keyword>
<keyword evidence="8" id="KW-0862">Zinc</keyword>
<evidence type="ECO:0000256" key="6">
    <source>
        <dbReference type="ARBA" id="ARBA00022771"/>
    </source>
</evidence>
<dbReference type="GO" id="GO:0061630">
    <property type="term" value="F:ubiquitin protein ligase activity"/>
    <property type="evidence" value="ECO:0007669"/>
    <property type="project" value="UniProtKB-EC"/>
</dbReference>
<name>A0A4Z1FCQ2_9HELO</name>
<proteinExistence type="predicted"/>
<evidence type="ECO:0000256" key="9">
    <source>
        <dbReference type="SAM" id="MobiDB-lite"/>
    </source>
</evidence>
<dbReference type="InterPro" id="IPR044066">
    <property type="entry name" value="TRIAD_supradom"/>
</dbReference>
<evidence type="ECO:0000256" key="3">
    <source>
        <dbReference type="ARBA" id="ARBA00022679"/>
    </source>
</evidence>
<evidence type="ECO:0000313" key="12">
    <source>
        <dbReference type="Proteomes" id="UP000297910"/>
    </source>
</evidence>
<dbReference type="PROSITE" id="PS00518">
    <property type="entry name" value="ZF_RING_1"/>
    <property type="match status" value="1"/>
</dbReference>
<dbReference type="EC" id="2.3.2.31" evidence="2"/>
<feature type="domain" description="RING-type" evidence="10">
    <location>
        <begin position="25"/>
        <end position="226"/>
    </location>
</feature>
<accession>A0A4Z1FCQ2</accession>
<feature type="compositionally biased region" description="Basic and acidic residues" evidence="9">
    <location>
        <begin position="262"/>
        <end position="271"/>
    </location>
</feature>
<feature type="compositionally biased region" description="Acidic residues" evidence="9">
    <location>
        <begin position="239"/>
        <end position="261"/>
    </location>
</feature>
<dbReference type="InterPro" id="IPR017907">
    <property type="entry name" value="Znf_RING_CS"/>
</dbReference>
<keyword evidence="3" id="KW-0808">Transferase</keyword>
<organism evidence="11 12">
    <name type="scientific">Botrytis paeoniae</name>
    <dbReference type="NCBI Taxonomy" id="278948"/>
    <lineage>
        <taxon>Eukaryota</taxon>
        <taxon>Fungi</taxon>
        <taxon>Dikarya</taxon>
        <taxon>Ascomycota</taxon>
        <taxon>Pezizomycotina</taxon>
        <taxon>Leotiomycetes</taxon>
        <taxon>Helotiales</taxon>
        <taxon>Sclerotiniaceae</taxon>
        <taxon>Botrytis</taxon>
    </lineage>
</organism>
<evidence type="ECO:0000256" key="2">
    <source>
        <dbReference type="ARBA" id="ARBA00012251"/>
    </source>
</evidence>
<dbReference type="EMBL" id="PQXI01000238">
    <property type="protein sequence ID" value="TGO21128.1"/>
    <property type="molecule type" value="Genomic_DNA"/>
</dbReference>
<dbReference type="GO" id="GO:0016567">
    <property type="term" value="P:protein ubiquitination"/>
    <property type="evidence" value="ECO:0007669"/>
    <property type="project" value="InterPro"/>
</dbReference>
<dbReference type="Pfam" id="PF01485">
    <property type="entry name" value="IBR"/>
    <property type="match status" value="1"/>
</dbReference>
<dbReference type="CDD" id="cd22584">
    <property type="entry name" value="Rcat_RBR_unk"/>
    <property type="match status" value="1"/>
</dbReference>
<dbReference type="SUPFAM" id="SSF57850">
    <property type="entry name" value="RING/U-box"/>
    <property type="match status" value="2"/>
</dbReference>
<evidence type="ECO:0000313" key="11">
    <source>
        <dbReference type="EMBL" id="TGO21128.1"/>
    </source>
</evidence>
<evidence type="ECO:0000256" key="8">
    <source>
        <dbReference type="ARBA" id="ARBA00022833"/>
    </source>
</evidence>
<keyword evidence="12" id="KW-1185">Reference proteome</keyword>
<protein>
    <recommendedName>
        <fullName evidence="2">RBR-type E3 ubiquitin transferase</fullName>
        <ecNumber evidence="2">2.3.2.31</ecNumber>
    </recommendedName>
</protein>
<evidence type="ECO:0000259" key="10">
    <source>
        <dbReference type="PROSITE" id="PS51873"/>
    </source>
</evidence>
<feature type="region of interest" description="Disordered" evidence="9">
    <location>
        <begin position="1"/>
        <end position="20"/>
    </location>
</feature>
<feature type="region of interest" description="Disordered" evidence="9">
    <location>
        <begin position="232"/>
        <end position="271"/>
    </location>
</feature>
<keyword evidence="6" id="KW-0863">Zinc-finger</keyword>
<reference evidence="11 12" key="1">
    <citation type="submission" date="2017-12" db="EMBL/GenBank/DDBJ databases">
        <title>Comparative genomics of Botrytis spp.</title>
        <authorList>
            <person name="Valero-Jimenez C.A."/>
            <person name="Tapia P."/>
            <person name="Veloso J."/>
            <person name="Silva-Moreno E."/>
            <person name="Staats M."/>
            <person name="Valdes J.H."/>
            <person name="Van Kan J.A.L."/>
        </authorList>
    </citation>
    <scope>NUCLEOTIDE SEQUENCE [LARGE SCALE GENOMIC DNA]</scope>
    <source>
        <strain evidence="11 12">Bp0003</strain>
    </source>
</reference>
<sequence length="271" mass="31128">MADSSSRQATNLRNNRQTDSNKNPAQLKCIVCGEFQDFQQMATFPCDCVYCSTCLQRRFARAIEAEFMFPVNCCWDFNLTSIYHLLSPDIIRDYEAKKIEYESVDRTYCADKVYSAFIVKENIKEHKAFYSKSPCNTITCTKCNSEWHDGECPRDQDQELVLAEAQRQGWKRCAKCGNLIEYVDGCRQMVCQCGHEFCYFCAAPWETYRCKQIDLDRLLGATNAYADNENFIEVNEAGGDSDEDSDEDGDEDSDKDIDEDDGTYKDLPKDS</sequence>
<evidence type="ECO:0000256" key="4">
    <source>
        <dbReference type="ARBA" id="ARBA00022723"/>
    </source>
</evidence>
<comment type="catalytic activity">
    <reaction evidence="1">
        <text>[E2 ubiquitin-conjugating enzyme]-S-ubiquitinyl-L-cysteine + [acceptor protein]-L-lysine = [E2 ubiquitin-conjugating enzyme]-L-cysteine + [acceptor protein]-N(6)-ubiquitinyl-L-lysine.</text>
        <dbReference type="EC" id="2.3.2.31"/>
    </reaction>
</comment>
<dbReference type="PANTHER" id="PTHR11685">
    <property type="entry name" value="RBR FAMILY RING FINGER AND IBR DOMAIN-CONTAINING"/>
    <property type="match status" value="1"/>
</dbReference>
<evidence type="ECO:0000256" key="7">
    <source>
        <dbReference type="ARBA" id="ARBA00022786"/>
    </source>
</evidence>
<dbReference type="Gene3D" id="1.20.120.1750">
    <property type="match status" value="1"/>
</dbReference>
<dbReference type="PROSITE" id="PS51873">
    <property type="entry name" value="TRIAD"/>
    <property type="match status" value="1"/>
</dbReference>
<evidence type="ECO:0000256" key="5">
    <source>
        <dbReference type="ARBA" id="ARBA00022737"/>
    </source>
</evidence>
<comment type="caution">
    <text evidence="11">The sequence shown here is derived from an EMBL/GenBank/DDBJ whole genome shotgun (WGS) entry which is preliminary data.</text>
</comment>
<evidence type="ECO:0000256" key="1">
    <source>
        <dbReference type="ARBA" id="ARBA00001798"/>
    </source>
</evidence>
<dbReference type="InterPro" id="IPR002867">
    <property type="entry name" value="IBR_dom"/>
</dbReference>
<gene>
    <name evidence="11" type="ORF">BPAE_0239g00160</name>
</gene>
<dbReference type="InterPro" id="IPR031127">
    <property type="entry name" value="E3_UB_ligase_RBR"/>
</dbReference>
<dbReference type="GO" id="GO:0008270">
    <property type="term" value="F:zinc ion binding"/>
    <property type="evidence" value="ECO:0007669"/>
    <property type="project" value="UniProtKB-KW"/>
</dbReference>
<dbReference type="AlphaFoldDB" id="A0A4Z1FCQ2"/>
<dbReference type="Proteomes" id="UP000297910">
    <property type="component" value="Unassembled WGS sequence"/>
</dbReference>